<reference evidence="3 4" key="1">
    <citation type="submission" date="2014-10" db="EMBL/GenBank/DDBJ databases">
        <title>Draft genome of the hookworm Ancylostoma caninum.</title>
        <authorList>
            <person name="Mitreva M."/>
        </authorList>
    </citation>
    <scope>NUCLEOTIDE SEQUENCE [LARGE SCALE GENOMIC DNA]</scope>
    <source>
        <strain evidence="3 4">Baltimore</strain>
    </source>
</reference>
<feature type="region of interest" description="Disordered" evidence="1">
    <location>
        <begin position="1"/>
        <end position="94"/>
    </location>
</feature>
<accession>A0A368FD95</accession>
<organism evidence="3 4">
    <name type="scientific">Ancylostoma caninum</name>
    <name type="common">Dog hookworm</name>
    <dbReference type="NCBI Taxonomy" id="29170"/>
    <lineage>
        <taxon>Eukaryota</taxon>
        <taxon>Metazoa</taxon>
        <taxon>Ecdysozoa</taxon>
        <taxon>Nematoda</taxon>
        <taxon>Chromadorea</taxon>
        <taxon>Rhabditida</taxon>
        <taxon>Rhabditina</taxon>
        <taxon>Rhabditomorpha</taxon>
        <taxon>Strongyloidea</taxon>
        <taxon>Ancylostomatidae</taxon>
        <taxon>Ancylostomatinae</taxon>
        <taxon>Ancylostoma</taxon>
    </lineage>
</organism>
<comment type="caution">
    <text evidence="3">The sequence shown here is derived from an EMBL/GenBank/DDBJ whole genome shotgun (WGS) entry which is preliminary data.</text>
</comment>
<name>A0A368FD95_ANCCA</name>
<dbReference type="Proteomes" id="UP000252519">
    <property type="component" value="Unassembled WGS sequence"/>
</dbReference>
<dbReference type="InterPro" id="IPR007284">
    <property type="entry name" value="Ground-like_dom"/>
</dbReference>
<evidence type="ECO:0000313" key="3">
    <source>
        <dbReference type="EMBL" id="RCN28969.1"/>
    </source>
</evidence>
<proteinExistence type="predicted"/>
<feature type="compositionally biased region" description="Pro residues" evidence="1">
    <location>
        <begin position="1"/>
        <end position="19"/>
    </location>
</feature>
<evidence type="ECO:0000259" key="2">
    <source>
        <dbReference type="Pfam" id="PF04155"/>
    </source>
</evidence>
<dbReference type="STRING" id="29170.A0A368FD95"/>
<feature type="compositionally biased region" description="Pro residues" evidence="1">
    <location>
        <begin position="30"/>
        <end position="40"/>
    </location>
</feature>
<evidence type="ECO:0000313" key="4">
    <source>
        <dbReference type="Proteomes" id="UP000252519"/>
    </source>
</evidence>
<dbReference type="EMBL" id="JOJR01002210">
    <property type="protein sequence ID" value="RCN28969.1"/>
    <property type="molecule type" value="Genomic_DNA"/>
</dbReference>
<protein>
    <submittedName>
        <fullName evidence="3">Ground-like domain protein</fullName>
    </submittedName>
</protein>
<feature type="domain" description="Ground-like" evidence="2">
    <location>
        <begin position="86"/>
        <end position="155"/>
    </location>
</feature>
<sequence length="159" mass="17262">MPPPQQPPPLMPAPQPYKPPAKSYATPPQMYSPPHPPSSYMPPSTGGGYAQPPPPPPPSGYATAPGGGYRRRNKRDSERTGTSDNVECNNDELKQTMKKVMTNDETETRSKISAELAKKDSPMAVFCTSTPFKFTISNSADFCAVKGEKFTCYAFVATD</sequence>
<dbReference type="OrthoDB" id="5869497at2759"/>
<keyword evidence="4" id="KW-1185">Reference proteome</keyword>
<dbReference type="Pfam" id="PF04155">
    <property type="entry name" value="Ground-like"/>
    <property type="match status" value="1"/>
</dbReference>
<gene>
    <name evidence="3" type="ORF">ANCCAN_25282</name>
</gene>
<evidence type="ECO:0000256" key="1">
    <source>
        <dbReference type="SAM" id="MobiDB-lite"/>
    </source>
</evidence>
<dbReference type="AlphaFoldDB" id="A0A368FD95"/>